<accession>A0A8X7C0K8</accession>
<proteinExistence type="predicted"/>
<name>A0A8X7C0K8_9ARAC</name>
<comment type="caution">
    <text evidence="2">The sequence shown here is derived from an EMBL/GenBank/DDBJ whole genome shotgun (WGS) entry which is preliminary data.</text>
</comment>
<dbReference type="AlphaFoldDB" id="A0A8X7C0K8"/>
<evidence type="ECO:0000313" key="2">
    <source>
        <dbReference type="EMBL" id="GFY49833.1"/>
    </source>
</evidence>
<reference evidence="2" key="1">
    <citation type="submission" date="2020-08" db="EMBL/GenBank/DDBJ databases">
        <title>Multicomponent nature underlies the extraordinary mechanical properties of spider dragline silk.</title>
        <authorList>
            <person name="Kono N."/>
            <person name="Nakamura H."/>
            <person name="Mori M."/>
            <person name="Yoshida Y."/>
            <person name="Ohtoshi R."/>
            <person name="Malay A.D."/>
            <person name="Moran D.A.P."/>
            <person name="Tomita M."/>
            <person name="Numata K."/>
            <person name="Arakawa K."/>
        </authorList>
    </citation>
    <scope>NUCLEOTIDE SEQUENCE</scope>
</reference>
<dbReference type="EMBL" id="BMAV01007183">
    <property type="protein sequence ID" value="GFY49833.1"/>
    <property type="molecule type" value="Genomic_DNA"/>
</dbReference>
<gene>
    <name evidence="2" type="primary">NCL1_12112</name>
    <name evidence="2" type="ORF">TNIN_294991</name>
</gene>
<evidence type="ECO:0000313" key="3">
    <source>
        <dbReference type="Proteomes" id="UP000886998"/>
    </source>
</evidence>
<dbReference type="Proteomes" id="UP000886998">
    <property type="component" value="Unassembled WGS sequence"/>
</dbReference>
<organism evidence="2 3">
    <name type="scientific">Trichonephila inaurata madagascariensis</name>
    <dbReference type="NCBI Taxonomy" id="2747483"/>
    <lineage>
        <taxon>Eukaryota</taxon>
        <taxon>Metazoa</taxon>
        <taxon>Ecdysozoa</taxon>
        <taxon>Arthropoda</taxon>
        <taxon>Chelicerata</taxon>
        <taxon>Arachnida</taxon>
        <taxon>Araneae</taxon>
        <taxon>Araneomorphae</taxon>
        <taxon>Entelegynae</taxon>
        <taxon>Araneoidea</taxon>
        <taxon>Nephilidae</taxon>
        <taxon>Trichonephila</taxon>
        <taxon>Trichonephila inaurata</taxon>
    </lineage>
</organism>
<feature type="region of interest" description="Disordered" evidence="1">
    <location>
        <begin position="13"/>
        <end position="37"/>
    </location>
</feature>
<protein>
    <submittedName>
        <fullName evidence="2">Zinc finger protein</fullName>
    </submittedName>
</protein>
<sequence length="369" mass="42551">MPIGKIPFKEQLKNNERMDSSEDVYNPLFDSKDHESNQSLYGISTPSCLVSAKGHSQEPRSRCESNPEITANERSLPMKYNQTENCRLEGNTEVNRSESTMLPECNQMQIYTQGISEQFKGYQSSTTEYVQKHGNHQQMNVNLPSTPFVMRPMTAINPQFNRDQCALFFEYNPLQLIGCGMNQYFNTNQIPMPLPYRQKEFDDYYLYRQSKPNLLSLSHECRERDLSTNGLNPEINANSQAVTNANKSIPLPEINSSPKQRIFNKIDINLQENSIESRRNLYSIDRSNIIYGEPKTTENYEKNVIYSEVTQNETDDNSLASNSSLKNSNVHLKEASKRRTSYALFLNNKMDYIHGQFYNENTHKYGSGK</sequence>
<keyword evidence="3" id="KW-1185">Reference proteome</keyword>
<evidence type="ECO:0000256" key="1">
    <source>
        <dbReference type="SAM" id="MobiDB-lite"/>
    </source>
</evidence>